<protein>
    <submittedName>
        <fullName evidence="1">Uncharacterized protein</fullName>
    </submittedName>
</protein>
<dbReference type="AlphaFoldDB" id="A0AAE0TFZ9"/>
<evidence type="ECO:0000313" key="2">
    <source>
        <dbReference type="Proteomes" id="UP001195483"/>
    </source>
</evidence>
<reference evidence="1" key="3">
    <citation type="submission" date="2023-05" db="EMBL/GenBank/DDBJ databases">
        <authorList>
            <person name="Smith C.H."/>
        </authorList>
    </citation>
    <scope>NUCLEOTIDE SEQUENCE</scope>
    <source>
        <strain evidence="1">CHS0354</strain>
        <tissue evidence="1">Mantle</tissue>
    </source>
</reference>
<dbReference type="Proteomes" id="UP001195483">
    <property type="component" value="Unassembled WGS sequence"/>
</dbReference>
<reference evidence="1" key="1">
    <citation type="journal article" date="2021" name="Genome Biol. Evol.">
        <title>A High-Quality Reference Genome for a Parasitic Bivalve with Doubly Uniparental Inheritance (Bivalvia: Unionida).</title>
        <authorList>
            <person name="Smith C.H."/>
        </authorList>
    </citation>
    <scope>NUCLEOTIDE SEQUENCE</scope>
    <source>
        <strain evidence="1">CHS0354</strain>
    </source>
</reference>
<organism evidence="1 2">
    <name type="scientific">Potamilus streckersoni</name>
    <dbReference type="NCBI Taxonomy" id="2493646"/>
    <lineage>
        <taxon>Eukaryota</taxon>
        <taxon>Metazoa</taxon>
        <taxon>Spiralia</taxon>
        <taxon>Lophotrochozoa</taxon>
        <taxon>Mollusca</taxon>
        <taxon>Bivalvia</taxon>
        <taxon>Autobranchia</taxon>
        <taxon>Heteroconchia</taxon>
        <taxon>Palaeoheterodonta</taxon>
        <taxon>Unionida</taxon>
        <taxon>Unionoidea</taxon>
        <taxon>Unionidae</taxon>
        <taxon>Ambleminae</taxon>
        <taxon>Lampsilini</taxon>
        <taxon>Potamilus</taxon>
    </lineage>
</organism>
<accession>A0AAE0TFZ9</accession>
<sequence length="105" mass="12459">MERVFMKEDYSKNLNFSGRNKSQFNSILHFSHLSINLYNLYRYYPSSQQQTQKKITKSYPSFILLFILHQFFLLNEVICTSYCVQGHSLNCIAFDQMSFLFAACK</sequence>
<comment type="caution">
    <text evidence="1">The sequence shown here is derived from an EMBL/GenBank/DDBJ whole genome shotgun (WGS) entry which is preliminary data.</text>
</comment>
<name>A0AAE0TFZ9_9BIVA</name>
<gene>
    <name evidence="1" type="ORF">CHS0354_017548</name>
</gene>
<keyword evidence="2" id="KW-1185">Reference proteome</keyword>
<evidence type="ECO:0000313" key="1">
    <source>
        <dbReference type="EMBL" id="KAK3609695.1"/>
    </source>
</evidence>
<proteinExistence type="predicted"/>
<dbReference type="EMBL" id="JAEAOA010001087">
    <property type="protein sequence ID" value="KAK3609695.1"/>
    <property type="molecule type" value="Genomic_DNA"/>
</dbReference>
<reference evidence="1" key="2">
    <citation type="journal article" date="2021" name="Genome Biol. Evol.">
        <title>Developing a high-quality reference genome for a parasitic bivalve with doubly uniparental inheritance (Bivalvia: Unionida).</title>
        <authorList>
            <person name="Smith C.H."/>
        </authorList>
    </citation>
    <scope>NUCLEOTIDE SEQUENCE</scope>
    <source>
        <strain evidence="1">CHS0354</strain>
        <tissue evidence="1">Mantle</tissue>
    </source>
</reference>